<dbReference type="Gene3D" id="2.70.150.10">
    <property type="entry name" value="Calcium-transporting ATPase, cytoplasmic transduction domain A"/>
    <property type="match status" value="1"/>
</dbReference>
<dbReference type="NCBIfam" id="TIGR01657">
    <property type="entry name" value="P-ATPase-V"/>
    <property type="match status" value="1"/>
</dbReference>
<evidence type="ECO:0000256" key="2">
    <source>
        <dbReference type="ARBA" id="ARBA00006000"/>
    </source>
</evidence>
<dbReference type="Gene3D" id="3.40.1110.10">
    <property type="entry name" value="Calcium-transporting ATPase, cytoplasmic domain N"/>
    <property type="match status" value="1"/>
</dbReference>
<keyword evidence="5" id="KW-0547">Nucleotide-binding</keyword>
<feature type="transmembrane region" description="Helical" evidence="12">
    <location>
        <begin position="1042"/>
        <end position="1060"/>
    </location>
</feature>
<dbReference type="Gene3D" id="3.40.50.1000">
    <property type="entry name" value="HAD superfamily/HAD-like"/>
    <property type="match status" value="1"/>
</dbReference>
<keyword evidence="9 12" id="KW-1133">Transmembrane helix</keyword>
<evidence type="ECO:0000256" key="4">
    <source>
        <dbReference type="ARBA" id="ARBA00022723"/>
    </source>
</evidence>
<evidence type="ECO:0000256" key="7">
    <source>
        <dbReference type="ARBA" id="ARBA00022842"/>
    </source>
</evidence>
<sequence>MEKETNPLVKSKLIKSAALFKRLPGIQKHYNWPYLFIYPIWVYIYLAHYSSVFGSYEWTFLSIVTTVGSQILLMLMCQWDVSIKTLFTCVPVQSIYDAEVIRIIAAEHQGKNQICDIEFTKSKTKGSKARVSFHFQGLKFIYEEDIKEFKTVDYPCDSDKKISYFQNSQGLKSDLDIDEALYDFGDNKFTIPIPTFLDLFKEHAVAPFFVFQVFCVGLWCLDEYWYYPMFTLFMLVVFESTLVFQRVKTLNEFRSLSMSPFDVNVLRKGIWMKISTTELFPGDLISITRSEGESGVPCDVVLLDGSCIVNEAMLSGESTPQLKESIFLRDGDDKFDLEGTDKNSVLFGGTKVLQVDSSNFYGKIRSPDNGCICLVLRTGFGTSQGGLVRTMVHSTQQVSANNAESYIFILFLLMFAILAAGYVWVEGKKDTRRSKTKIILDCVLIITSVVPPELPMELSLAVNSSLVSLSKSVIFCTEPFRIPYAGKLDICCFDKTGTLTGEELVVDGIVGSTLDNGMWEKTAPDTLKQISTLGIDATLTLASSHALVILDDGTLVGDPMEKAQLESTGFHLDASSTITLPKKSQTLRLSWAKNLKITTCRRFPFSSVLKKSSSLVKLDWGFDLKDRRYLIGTKGAPEALRDKFVEIPEWYDSVYKNFSRRGGRVLALGSKWLKTDKDLSVIEINDLNREEMESGLTFQGFLVFSCPLKPDSTDVIKMLNQSQHRCIMITGDNALTAVHVAAQVEIVEKTVLILDINLENELECVSVDEKIKFVFDPLEYENGRKREIKNILEGWELCATGSALDRVADTLLWKEYLMHNIWVYARVSPIQKEFVLTEMKSFGYITLMCGDGTNDVGALKQSHVGVALLNGTEEDLKKISERMRIDRMKASYDAQVKLSVRFGQPVPPPPKILREHMEQLKEKEREKTGNSDQPSTSRSVANRKRDPNIAAQEKINDFLASLDSMEEEIPVIKFGDASVAAPFTSKLGSITSVSNIVRQGRSTLVATIQMYKILALNSLISAYSMSVLYLEGIKFGDYQATIMGIMMSVCFMCISKATSMEKLSRERPHSNILNVYVLLTVLGQFAIHIIALVYLTLQVRKYEAPGIVDVEGEFKPSLLNTAMYLISLSQQISTFAINYQGHPFRESLRENKVLYRGLLLVGAITVLCATESSRGLNDFMRLVEMPPKFRDTLCITIALDFYGSYIVEKLVKTMFSDNRPKDISYRPPPTPEVKPLESEKNMNTGHLVRQPNYVEQSKNLDSVE</sequence>
<dbReference type="PROSITE" id="PS00154">
    <property type="entry name" value="ATPASE_E1_E2"/>
    <property type="match status" value="1"/>
</dbReference>
<dbReference type="SUPFAM" id="SSF56784">
    <property type="entry name" value="HAD-like"/>
    <property type="match status" value="1"/>
</dbReference>
<evidence type="ECO:0000256" key="12">
    <source>
        <dbReference type="SAM" id="Phobius"/>
    </source>
</evidence>
<dbReference type="PRINTS" id="PR00119">
    <property type="entry name" value="CATATPASE"/>
</dbReference>
<dbReference type="InterPro" id="IPR023214">
    <property type="entry name" value="HAD_sf"/>
</dbReference>
<evidence type="ECO:0000256" key="10">
    <source>
        <dbReference type="ARBA" id="ARBA00023136"/>
    </source>
</evidence>
<evidence type="ECO:0000256" key="3">
    <source>
        <dbReference type="ARBA" id="ARBA00022692"/>
    </source>
</evidence>
<keyword evidence="7" id="KW-0460">Magnesium</keyword>
<dbReference type="SUPFAM" id="SSF81665">
    <property type="entry name" value="Calcium ATPase, transmembrane domain M"/>
    <property type="match status" value="1"/>
</dbReference>
<gene>
    <name evidence="15" type="ORF">BB559_001861</name>
</gene>
<dbReference type="Proteomes" id="UP000245699">
    <property type="component" value="Unassembled WGS sequence"/>
</dbReference>
<dbReference type="GO" id="GO:0005789">
    <property type="term" value="C:endoplasmic reticulum membrane"/>
    <property type="evidence" value="ECO:0007669"/>
    <property type="project" value="TreeGrafter"/>
</dbReference>
<comment type="caution">
    <text evidence="15">The sequence shown here is derived from an EMBL/GenBank/DDBJ whole genome shotgun (WGS) entry which is preliminary data.</text>
</comment>
<evidence type="ECO:0000256" key="11">
    <source>
        <dbReference type="SAM" id="MobiDB-lite"/>
    </source>
</evidence>
<dbReference type="SUPFAM" id="SSF81660">
    <property type="entry name" value="Metal cation-transporting ATPase, ATP-binding domain N"/>
    <property type="match status" value="1"/>
</dbReference>
<feature type="compositionally biased region" description="Polar residues" evidence="11">
    <location>
        <begin position="930"/>
        <end position="940"/>
    </location>
</feature>
<dbReference type="STRING" id="61424.A0A2T9Z013"/>
<name>A0A2T9Z013_9FUNG</name>
<feature type="transmembrane region" description="Helical" evidence="12">
    <location>
        <begin position="58"/>
        <end position="77"/>
    </location>
</feature>
<dbReference type="OrthoDB" id="48943at2759"/>
<feature type="region of interest" description="Disordered" evidence="11">
    <location>
        <begin position="921"/>
        <end position="946"/>
    </location>
</feature>
<dbReference type="GO" id="GO:0016887">
    <property type="term" value="F:ATP hydrolysis activity"/>
    <property type="evidence" value="ECO:0007669"/>
    <property type="project" value="InterPro"/>
</dbReference>
<dbReference type="InterPro" id="IPR044492">
    <property type="entry name" value="P_typ_ATPase_HD_dom"/>
</dbReference>
<feature type="transmembrane region" description="Helical" evidence="12">
    <location>
        <begin position="203"/>
        <end position="219"/>
    </location>
</feature>
<dbReference type="AlphaFoldDB" id="A0A2T9Z013"/>
<feature type="transmembrane region" description="Helical" evidence="12">
    <location>
        <begin position="30"/>
        <end position="46"/>
    </location>
</feature>
<dbReference type="EMBL" id="MBFT01000094">
    <property type="protein sequence ID" value="PVU97907.1"/>
    <property type="molecule type" value="Genomic_DNA"/>
</dbReference>
<dbReference type="InterPro" id="IPR023298">
    <property type="entry name" value="ATPase_P-typ_TM_dom_sf"/>
</dbReference>
<evidence type="ECO:0000256" key="9">
    <source>
        <dbReference type="ARBA" id="ARBA00022989"/>
    </source>
</evidence>
<organism evidence="15 16">
    <name type="scientific">Furculomyces boomerangus</name>
    <dbReference type="NCBI Taxonomy" id="61424"/>
    <lineage>
        <taxon>Eukaryota</taxon>
        <taxon>Fungi</taxon>
        <taxon>Fungi incertae sedis</taxon>
        <taxon>Zoopagomycota</taxon>
        <taxon>Kickxellomycotina</taxon>
        <taxon>Harpellomycetes</taxon>
        <taxon>Harpellales</taxon>
        <taxon>Harpellaceae</taxon>
        <taxon>Furculomyces</taxon>
    </lineage>
</organism>
<dbReference type="InterPro" id="IPR001757">
    <property type="entry name" value="P_typ_ATPase"/>
</dbReference>
<dbReference type="SUPFAM" id="SSF81653">
    <property type="entry name" value="Calcium ATPase, transduction domain A"/>
    <property type="match status" value="1"/>
</dbReference>
<keyword evidence="4" id="KW-0479">Metal-binding</keyword>
<dbReference type="SFLD" id="SFLDS00003">
    <property type="entry name" value="Haloacid_Dehalogenase"/>
    <property type="match status" value="1"/>
</dbReference>
<evidence type="ECO:0000256" key="6">
    <source>
        <dbReference type="ARBA" id="ARBA00022840"/>
    </source>
</evidence>
<evidence type="ECO:0008006" key="17">
    <source>
        <dbReference type="Google" id="ProtNLM"/>
    </source>
</evidence>
<feature type="domain" description="P-type ATPase A" evidence="13">
    <location>
        <begin position="258"/>
        <end position="354"/>
    </location>
</feature>
<evidence type="ECO:0000313" key="15">
    <source>
        <dbReference type="EMBL" id="PVU97907.1"/>
    </source>
</evidence>
<dbReference type="SFLD" id="SFLDG00002">
    <property type="entry name" value="C1.7:_P-type_atpase_like"/>
    <property type="match status" value="1"/>
</dbReference>
<dbReference type="InterPro" id="IPR057255">
    <property type="entry name" value="2TM_P5A-ATPase"/>
</dbReference>
<dbReference type="GO" id="GO:0019829">
    <property type="term" value="F:ATPase-coupled monoatomic cation transmembrane transporter activity"/>
    <property type="evidence" value="ECO:0007669"/>
    <property type="project" value="TreeGrafter"/>
</dbReference>
<feature type="transmembrane region" description="Helical" evidence="12">
    <location>
        <begin position="1072"/>
        <end position="1097"/>
    </location>
</feature>
<evidence type="ECO:0000256" key="1">
    <source>
        <dbReference type="ARBA" id="ARBA00004141"/>
    </source>
</evidence>
<dbReference type="PANTHER" id="PTHR45630">
    <property type="entry name" value="CATION-TRANSPORTING ATPASE-RELATED"/>
    <property type="match status" value="1"/>
</dbReference>
<evidence type="ECO:0000259" key="14">
    <source>
        <dbReference type="Pfam" id="PF23143"/>
    </source>
</evidence>
<feature type="region of interest" description="Disordered" evidence="11">
    <location>
        <begin position="1221"/>
        <end position="1264"/>
    </location>
</feature>
<keyword evidence="10 12" id="KW-0472">Membrane</keyword>
<evidence type="ECO:0000259" key="13">
    <source>
        <dbReference type="Pfam" id="PF00122"/>
    </source>
</evidence>
<comment type="similarity">
    <text evidence="2">Belongs to the cation transport ATPase (P-type) (TC 3.A.3) family. Type V subfamily.</text>
</comment>
<evidence type="ECO:0000256" key="5">
    <source>
        <dbReference type="ARBA" id="ARBA00022741"/>
    </source>
</evidence>
<proteinExistence type="inferred from homology"/>
<protein>
    <recommendedName>
        <fullName evidence="17">Cation-transporting P-type ATPase N-terminal domain-containing protein</fullName>
    </recommendedName>
</protein>
<dbReference type="InterPro" id="IPR006544">
    <property type="entry name" value="P-type_TPase_V"/>
</dbReference>
<dbReference type="GO" id="GO:0046872">
    <property type="term" value="F:metal ion binding"/>
    <property type="evidence" value="ECO:0007669"/>
    <property type="project" value="UniProtKB-KW"/>
</dbReference>
<feature type="transmembrane region" description="Helical" evidence="12">
    <location>
        <begin position="406"/>
        <end position="425"/>
    </location>
</feature>
<dbReference type="GO" id="GO:0006874">
    <property type="term" value="P:intracellular calcium ion homeostasis"/>
    <property type="evidence" value="ECO:0007669"/>
    <property type="project" value="TreeGrafter"/>
</dbReference>
<feature type="domain" description="P5A-ATPase transmembrane helical hairpin" evidence="14">
    <location>
        <begin position="24"/>
        <end position="92"/>
    </location>
</feature>
<keyword evidence="3 12" id="KW-0812">Transmembrane</keyword>
<dbReference type="Pfam" id="PF23143">
    <property type="entry name" value="2TM_P5A-ATPase"/>
    <property type="match status" value="1"/>
</dbReference>
<dbReference type="InterPro" id="IPR023299">
    <property type="entry name" value="ATPase_P-typ_cyto_dom_N"/>
</dbReference>
<dbReference type="InterPro" id="IPR036412">
    <property type="entry name" value="HAD-like_sf"/>
</dbReference>
<dbReference type="Pfam" id="PF00122">
    <property type="entry name" value="E1-E2_ATPase"/>
    <property type="match status" value="1"/>
</dbReference>
<accession>A0A2T9Z013</accession>
<keyword evidence="16" id="KW-1185">Reference proteome</keyword>
<dbReference type="InterPro" id="IPR059000">
    <property type="entry name" value="ATPase_P-type_domA"/>
</dbReference>
<dbReference type="SFLD" id="SFLDF00027">
    <property type="entry name" value="p-type_atpase"/>
    <property type="match status" value="1"/>
</dbReference>
<feature type="transmembrane region" description="Helical" evidence="12">
    <location>
        <begin position="225"/>
        <end position="244"/>
    </location>
</feature>
<keyword evidence="8" id="KW-1278">Translocase</keyword>
<reference evidence="15 16" key="1">
    <citation type="journal article" date="2018" name="MBio">
        <title>Comparative Genomics Reveals the Core Gene Toolbox for the Fungus-Insect Symbiosis.</title>
        <authorList>
            <person name="Wang Y."/>
            <person name="Stata M."/>
            <person name="Wang W."/>
            <person name="Stajich J.E."/>
            <person name="White M.M."/>
            <person name="Moncalvo J.M."/>
        </authorList>
    </citation>
    <scope>NUCLEOTIDE SEQUENCE [LARGE SCALE GENOMIC DNA]</scope>
    <source>
        <strain evidence="15 16">AUS-77-4</strain>
    </source>
</reference>
<dbReference type="GO" id="GO:0015662">
    <property type="term" value="F:P-type ion transporter activity"/>
    <property type="evidence" value="ECO:0007669"/>
    <property type="project" value="TreeGrafter"/>
</dbReference>
<feature type="compositionally biased region" description="Polar residues" evidence="11">
    <location>
        <begin position="1253"/>
        <end position="1264"/>
    </location>
</feature>
<dbReference type="GO" id="GO:0005524">
    <property type="term" value="F:ATP binding"/>
    <property type="evidence" value="ECO:0007669"/>
    <property type="project" value="UniProtKB-KW"/>
</dbReference>
<dbReference type="InterPro" id="IPR008250">
    <property type="entry name" value="ATPase_P-typ_transduc_dom_A_sf"/>
</dbReference>
<evidence type="ECO:0000256" key="8">
    <source>
        <dbReference type="ARBA" id="ARBA00022967"/>
    </source>
</evidence>
<evidence type="ECO:0000313" key="16">
    <source>
        <dbReference type="Proteomes" id="UP000245699"/>
    </source>
</evidence>
<comment type="subcellular location">
    <subcellularLocation>
        <location evidence="1">Membrane</location>
        <topology evidence="1">Multi-pass membrane protein</topology>
    </subcellularLocation>
</comment>
<keyword evidence="6" id="KW-0067">ATP-binding</keyword>
<dbReference type="InterPro" id="IPR018303">
    <property type="entry name" value="ATPase_P-typ_P_site"/>
</dbReference>
<dbReference type="NCBIfam" id="TIGR01494">
    <property type="entry name" value="ATPase_P-type"/>
    <property type="match status" value="1"/>
</dbReference>
<dbReference type="PANTHER" id="PTHR45630:SF7">
    <property type="entry name" value="ENDOPLASMIC RETICULUM TRANSMEMBRANE HELIX TRANSLOCASE"/>
    <property type="match status" value="1"/>
</dbReference>